<protein>
    <submittedName>
        <fullName evidence="4">Outer membrane beta-barrel protein</fullName>
    </submittedName>
</protein>
<keyword evidence="5" id="KW-1185">Reference proteome</keyword>
<dbReference type="AlphaFoldDB" id="A0A934PQ10"/>
<dbReference type="Proteomes" id="UP000609172">
    <property type="component" value="Unassembled WGS sequence"/>
</dbReference>
<feature type="domain" description="Outer membrane protein beta-barrel" evidence="3">
    <location>
        <begin position="8"/>
        <end position="162"/>
    </location>
</feature>
<evidence type="ECO:0000259" key="3">
    <source>
        <dbReference type="Pfam" id="PF13505"/>
    </source>
</evidence>
<evidence type="ECO:0000256" key="1">
    <source>
        <dbReference type="ARBA" id="ARBA00022729"/>
    </source>
</evidence>
<comment type="caution">
    <text evidence="4">The sequence shown here is derived from an EMBL/GenBank/DDBJ whole genome shotgun (WGS) entry which is preliminary data.</text>
</comment>
<gene>
    <name evidence="4" type="ORF">I5M07_13290</name>
</gene>
<dbReference type="InterPro" id="IPR027385">
    <property type="entry name" value="Beta-barrel_OMP"/>
</dbReference>
<dbReference type="SUPFAM" id="SSF56925">
    <property type="entry name" value="OMPA-like"/>
    <property type="match status" value="1"/>
</dbReference>
<evidence type="ECO:0000313" key="4">
    <source>
        <dbReference type="EMBL" id="MBK0370804.1"/>
    </source>
</evidence>
<feature type="signal peptide" evidence="2">
    <location>
        <begin position="1"/>
        <end position="21"/>
    </location>
</feature>
<dbReference type="EMBL" id="JAEHFV010000006">
    <property type="protein sequence ID" value="MBK0370804.1"/>
    <property type="molecule type" value="Genomic_DNA"/>
</dbReference>
<feature type="chain" id="PRO_5037335581" evidence="2">
    <location>
        <begin position="22"/>
        <end position="206"/>
    </location>
</feature>
<dbReference type="InterPro" id="IPR011250">
    <property type="entry name" value="OMP/PagP_B-barrel"/>
</dbReference>
<accession>A0A934PQ10</accession>
<organism evidence="4 5">
    <name type="scientific">Flavobacterium agrisoli</name>
    <dbReference type="NCBI Taxonomy" id="2793066"/>
    <lineage>
        <taxon>Bacteria</taxon>
        <taxon>Pseudomonadati</taxon>
        <taxon>Bacteroidota</taxon>
        <taxon>Flavobacteriia</taxon>
        <taxon>Flavobacteriales</taxon>
        <taxon>Flavobacteriaceae</taxon>
        <taxon>Flavobacterium</taxon>
    </lineage>
</organism>
<dbReference type="Pfam" id="PF13505">
    <property type="entry name" value="OMP_b-brl"/>
    <property type="match status" value="1"/>
</dbReference>
<name>A0A934PQ10_9FLAO</name>
<sequence length="206" mass="22760">MKKIKFLALFLLLSLGIKAQAVQTFSVNIYGGYSFSDKIEYEYSRAYVEDAFQYGVGLEYFLRNHNSIEIKYLREDTRLPLYGGPLGMQLNAGDDKGALNFILVEGTHYFDRPSSKVAPFIGGGLGLGILETPQSGNDTNFAWDIKAGVKIKTNSAVSVNLHAYLQSMTAAVGDSYYWTYFGIVGVTDYVSTFQFGLGGVISFNIK</sequence>
<dbReference type="Gene3D" id="2.40.160.20">
    <property type="match status" value="1"/>
</dbReference>
<proteinExistence type="predicted"/>
<evidence type="ECO:0000313" key="5">
    <source>
        <dbReference type="Proteomes" id="UP000609172"/>
    </source>
</evidence>
<reference evidence="4" key="1">
    <citation type="submission" date="2020-12" db="EMBL/GenBank/DDBJ databases">
        <title>Bacterial novel species Flavobacterium sp. SE-1-e isolated from soil.</title>
        <authorList>
            <person name="Jung H.-Y."/>
        </authorList>
    </citation>
    <scope>NUCLEOTIDE SEQUENCE</scope>
    <source>
        <strain evidence="4">SE-1-e</strain>
    </source>
</reference>
<keyword evidence="1 2" id="KW-0732">Signal</keyword>
<evidence type="ECO:0000256" key="2">
    <source>
        <dbReference type="SAM" id="SignalP"/>
    </source>
</evidence>
<dbReference type="RefSeq" id="WP_200106935.1">
    <property type="nucleotide sequence ID" value="NZ_JAEHFV010000006.1"/>
</dbReference>